<reference evidence="2 3" key="1">
    <citation type="submission" date="2019-11" db="EMBL/GenBank/DDBJ databases">
        <title>Whole genome sequence of Oryza granulata.</title>
        <authorList>
            <person name="Li W."/>
        </authorList>
    </citation>
    <scope>NUCLEOTIDE SEQUENCE [LARGE SCALE GENOMIC DNA]</scope>
    <source>
        <strain evidence="3">cv. Menghai</strain>
        <tissue evidence="2">Leaf</tissue>
    </source>
</reference>
<dbReference type="Proteomes" id="UP000479710">
    <property type="component" value="Unassembled WGS sequence"/>
</dbReference>
<evidence type="ECO:0000313" key="2">
    <source>
        <dbReference type="EMBL" id="KAF0907272.1"/>
    </source>
</evidence>
<organism evidence="2 3">
    <name type="scientific">Oryza meyeriana var. granulata</name>
    <dbReference type="NCBI Taxonomy" id="110450"/>
    <lineage>
        <taxon>Eukaryota</taxon>
        <taxon>Viridiplantae</taxon>
        <taxon>Streptophyta</taxon>
        <taxon>Embryophyta</taxon>
        <taxon>Tracheophyta</taxon>
        <taxon>Spermatophyta</taxon>
        <taxon>Magnoliopsida</taxon>
        <taxon>Liliopsida</taxon>
        <taxon>Poales</taxon>
        <taxon>Poaceae</taxon>
        <taxon>BOP clade</taxon>
        <taxon>Oryzoideae</taxon>
        <taxon>Oryzeae</taxon>
        <taxon>Oryzinae</taxon>
        <taxon>Oryza</taxon>
        <taxon>Oryza meyeriana</taxon>
    </lineage>
</organism>
<feature type="region of interest" description="Disordered" evidence="1">
    <location>
        <begin position="36"/>
        <end position="64"/>
    </location>
</feature>
<accession>A0A6G1D4P0</accession>
<keyword evidence="3" id="KW-1185">Reference proteome</keyword>
<protein>
    <submittedName>
        <fullName evidence="2">Uncharacterized protein</fullName>
    </submittedName>
</protein>
<comment type="caution">
    <text evidence="2">The sequence shown here is derived from an EMBL/GenBank/DDBJ whole genome shotgun (WGS) entry which is preliminary data.</text>
</comment>
<evidence type="ECO:0000256" key="1">
    <source>
        <dbReference type="SAM" id="MobiDB-lite"/>
    </source>
</evidence>
<gene>
    <name evidence="2" type="ORF">E2562_015774</name>
</gene>
<dbReference type="EMBL" id="SPHZ02000007">
    <property type="protein sequence ID" value="KAF0907272.1"/>
    <property type="molecule type" value="Genomic_DNA"/>
</dbReference>
<proteinExistence type="predicted"/>
<name>A0A6G1D4P0_9ORYZ</name>
<evidence type="ECO:0000313" key="3">
    <source>
        <dbReference type="Proteomes" id="UP000479710"/>
    </source>
</evidence>
<dbReference type="AlphaFoldDB" id="A0A6G1D4P0"/>
<sequence>MDVCCFGWYKHKNYSHPTVCKPRVLQEKRAGPCKTDCQRRSKKAHDYAPMRSQGERDARSIGKY</sequence>